<feature type="domain" description="YcxB-like C-terminal" evidence="2">
    <location>
        <begin position="113"/>
        <end position="174"/>
    </location>
</feature>
<comment type="caution">
    <text evidence="3">The sequence shown here is derived from an EMBL/GenBank/DDBJ whole genome shotgun (WGS) entry which is preliminary data.</text>
</comment>
<keyword evidence="1" id="KW-1133">Transmembrane helix</keyword>
<dbReference type="InterPro" id="IPR025588">
    <property type="entry name" value="YcxB-like_C"/>
</dbReference>
<dbReference type="EMBL" id="QXIR01000006">
    <property type="protein sequence ID" value="RIW36070.1"/>
    <property type="molecule type" value="Genomic_DNA"/>
</dbReference>
<reference evidence="3 4" key="1">
    <citation type="submission" date="2018-09" db="EMBL/GenBank/DDBJ databases">
        <title>Bacillus saliacetes sp. nov., isolated from Thai shrimp paste (Ka-pi).</title>
        <authorList>
            <person name="Daroonpunt R."/>
            <person name="Tanasupawat S."/>
            <person name="Yiamsombut S."/>
        </authorList>
    </citation>
    <scope>NUCLEOTIDE SEQUENCE [LARGE SCALE GENOMIC DNA]</scope>
    <source>
        <strain evidence="3 4">SKP7-4</strain>
    </source>
</reference>
<gene>
    <name evidence="3" type="ORF">D3H55_06320</name>
</gene>
<organism evidence="3 4">
    <name type="scientific">Bacillus salacetis</name>
    <dbReference type="NCBI Taxonomy" id="2315464"/>
    <lineage>
        <taxon>Bacteria</taxon>
        <taxon>Bacillati</taxon>
        <taxon>Bacillota</taxon>
        <taxon>Bacilli</taxon>
        <taxon>Bacillales</taxon>
        <taxon>Bacillaceae</taxon>
        <taxon>Bacillus</taxon>
    </lineage>
</organism>
<feature type="transmembrane region" description="Helical" evidence="1">
    <location>
        <begin position="38"/>
        <end position="55"/>
    </location>
</feature>
<evidence type="ECO:0000313" key="3">
    <source>
        <dbReference type="EMBL" id="RIW36070.1"/>
    </source>
</evidence>
<dbReference type="Proteomes" id="UP000265801">
    <property type="component" value="Unassembled WGS sequence"/>
</dbReference>
<evidence type="ECO:0000256" key="1">
    <source>
        <dbReference type="SAM" id="Phobius"/>
    </source>
</evidence>
<dbReference type="OrthoDB" id="2866610at2"/>
<feature type="transmembrane region" description="Helical" evidence="1">
    <location>
        <begin position="67"/>
        <end position="87"/>
    </location>
</feature>
<dbReference type="RefSeq" id="WP_119546074.1">
    <property type="nucleotide sequence ID" value="NZ_QXIR01000006.1"/>
</dbReference>
<evidence type="ECO:0000313" key="4">
    <source>
        <dbReference type="Proteomes" id="UP000265801"/>
    </source>
</evidence>
<sequence>MLQEDPDLNKAVLNLNGYITKKDFINHNRYHFKKFQRIMFGILFILFIGINLYYLRDVEESIGVKGFLLFFGILISFIITSLLILWAKLVNRIRAGKEYTSDQLIKNEIFLTISPEEIQQKIRKSVSYFQWSDILSVHEQKDMFRLYISSNKAILIPKTFFKSQDEIEQLRSLIKETMSKEKIKFS</sequence>
<evidence type="ECO:0000259" key="2">
    <source>
        <dbReference type="Pfam" id="PF14317"/>
    </source>
</evidence>
<keyword evidence="4" id="KW-1185">Reference proteome</keyword>
<accession>A0A3A1R5A5</accession>
<keyword evidence="1" id="KW-0812">Transmembrane</keyword>
<protein>
    <submittedName>
        <fullName evidence="3">YcxB family protein</fullName>
    </submittedName>
</protein>
<dbReference type="Pfam" id="PF14317">
    <property type="entry name" value="YcxB"/>
    <property type="match status" value="1"/>
</dbReference>
<proteinExistence type="predicted"/>
<keyword evidence="1" id="KW-0472">Membrane</keyword>
<dbReference type="AlphaFoldDB" id="A0A3A1R5A5"/>
<name>A0A3A1R5A5_9BACI</name>